<dbReference type="Proteomes" id="UP001238163">
    <property type="component" value="Unassembled WGS sequence"/>
</dbReference>
<name>A0AAE3VII7_9BACT</name>
<gene>
    <name evidence="1" type="ORF">J3R75_003137</name>
</gene>
<accession>A0AAE3VII7</accession>
<reference evidence="1" key="1">
    <citation type="submission" date="2023-07" db="EMBL/GenBank/DDBJ databases">
        <title>Genomic Encyclopedia of Type Strains, Phase IV (KMG-IV): sequencing the most valuable type-strain genomes for metagenomic binning, comparative biology and taxonomic classification.</title>
        <authorList>
            <person name="Goeker M."/>
        </authorList>
    </citation>
    <scope>NUCLEOTIDE SEQUENCE</scope>
    <source>
        <strain evidence="1">DSM 24202</strain>
    </source>
</reference>
<proteinExistence type="predicted"/>
<dbReference type="RefSeq" id="WP_307263231.1">
    <property type="nucleotide sequence ID" value="NZ_JAUSVL010000001.1"/>
</dbReference>
<organism evidence="1 2">
    <name type="scientific">Oligosphaera ethanolica</name>
    <dbReference type="NCBI Taxonomy" id="760260"/>
    <lineage>
        <taxon>Bacteria</taxon>
        <taxon>Pseudomonadati</taxon>
        <taxon>Lentisphaerota</taxon>
        <taxon>Oligosphaeria</taxon>
        <taxon>Oligosphaerales</taxon>
        <taxon>Oligosphaeraceae</taxon>
        <taxon>Oligosphaera</taxon>
    </lineage>
</organism>
<dbReference type="AlphaFoldDB" id="A0AAE3VII7"/>
<sequence>MVIRVHEADSNGPIAGSGEVFRGGALDVVQGMKLNPFNASLGPVEYMRKTLKAIGQDAVVLPEDANAASAVFIGVLIKSGYATLVD</sequence>
<dbReference type="EMBL" id="JAUSVL010000001">
    <property type="protein sequence ID" value="MDQ0291030.1"/>
    <property type="molecule type" value="Genomic_DNA"/>
</dbReference>
<evidence type="ECO:0000313" key="1">
    <source>
        <dbReference type="EMBL" id="MDQ0291030.1"/>
    </source>
</evidence>
<keyword evidence="2" id="KW-1185">Reference proteome</keyword>
<protein>
    <submittedName>
        <fullName evidence="1">Tetrahydromethanopterin S-methyltransferase subunit C</fullName>
    </submittedName>
</protein>
<comment type="caution">
    <text evidence="1">The sequence shown here is derived from an EMBL/GenBank/DDBJ whole genome shotgun (WGS) entry which is preliminary data.</text>
</comment>
<evidence type="ECO:0000313" key="2">
    <source>
        <dbReference type="Proteomes" id="UP001238163"/>
    </source>
</evidence>